<gene>
    <name evidence="2" type="ORF">BSP38_056</name>
</gene>
<sequence length="87" mass="10102">MLNRANKFYVKLLLVILTEGVVAGLTHLFSRYVYQLSHPVMIYVIVGAILAVIVVRIYDKRLLKKKKKVEKEIQDIADVVLKKYDKK</sequence>
<reference evidence="2 3" key="1">
    <citation type="submission" date="2018-07" db="EMBL/GenBank/DDBJ databases">
        <title>Complete nucleotide sequence of Bacillus phage BSP38.</title>
        <authorList>
            <person name="Ghosh K."/>
            <person name="Kim K.-P."/>
        </authorList>
    </citation>
    <scope>NUCLEOTIDE SEQUENCE [LARGE SCALE GENOMIC DNA]</scope>
</reference>
<keyword evidence="1" id="KW-1133">Transmembrane helix</keyword>
<keyword evidence="1" id="KW-0812">Transmembrane</keyword>
<accession>A0A345MJR6</accession>
<evidence type="ECO:0000256" key="1">
    <source>
        <dbReference type="SAM" id="Phobius"/>
    </source>
</evidence>
<evidence type="ECO:0000313" key="3">
    <source>
        <dbReference type="Proteomes" id="UP000260425"/>
    </source>
</evidence>
<proteinExistence type="predicted"/>
<evidence type="ECO:0000313" key="2">
    <source>
        <dbReference type="EMBL" id="AXH71098.1"/>
    </source>
</evidence>
<feature type="transmembrane region" description="Helical" evidence="1">
    <location>
        <begin position="12"/>
        <end position="34"/>
    </location>
</feature>
<dbReference type="EMBL" id="MH606185">
    <property type="protein sequence ID" value="AXH71098.1"/>
    <property type="molecule type" value="Genomic_DNA"/>
</dbReference>
<dbReference type="Proteomes" id="UP000260425">
    <property type="component" value="Segment"/>
</dbReference>
<keyword evidence="3" id="KW-1185">Reference proteome</keyword>
<organism evidence="2 3">
    <name type="scientific">Bacillus phage BSP38</name>
    <dbReference type="NCBI Taxonomy" id="2283013"/>
    <lineage>
        <taxon>Viruses</taxon>
        <taxon>Duplodnaviria</taxon>
        <taxon>Heunggongvirae</taxon>
        <taxon>Uroviricota</taxon>
        <taxon>Caudoviricetes</taxon>
        <taxon>Herelleviridae</taxon>
        <taxon>Bastillevirinae</taxon>
        <taxon>Jeonjuvirus</taxon>
        <taxon>Jeonjuvirus BSP38</taxon>
    </lineage>
</organism>
<protein>
    <submittedName>
        <fullName evidence="2">Uncharacterized protein</fullName>
    </submittedName>
</protein>
<organismHost>
    <name type="scientific">Bacillus subtilis</name>
    <dbReference type="NCBI Taxonomy" id="1423"/>
</organismHost>
<feature type="transmembrane region" description="Helical" evidence="1">
    <location>
        <begin position="40"/>
        <end position="58"/>
    </location>
</feature>
<name>A0A345MJR6_BPBSP</name>
<keyword evidence="1" id="KW-0472">Membrane</keyword>